<gene>
    <name evidence="18" type="ORF">GX662_08715</name>
    <name evidence="19" type="ORF">SAMN04488507_101224</name>
    <name evidence="17" type="ORF">TFLO_1308</name>
</gene>
<evidence type="ECO:0000256" key="6">
    <source>
        <dbReference type="ARBA" id="ARBA00022573"/>
    </source>
</evidence>
<reference evidence="18 22" key="3">
    <citation type="journal article" date="2020" name="Biotechnol. Biofuels">
        <title>New insights from the biogas microbiome by comprehensive genome-resolved metagenomics of nearly 1600 species originating from multiple anaerobic digesters.</title>
        <authorList>
            <person name="Campanaro S."/>
            <person name="Treu L."/>
            <person name="Rodriguez-R L.M."/>
            <person name="Kovalovszki A."/>
            <person name="Ziels R.M."/>
            <person name="Maus I."/>
            <person name="Zhu X."/>
            <person name="Kougias P.G."/>
            <person name="Basile A."/>
            <person name="Luo G."/>
            <person name="Schluter A."/>
            <person name="Konstantinidis K.T."/>
            <person name="Angelidaki I."/>
        </authorList>
    </citation>
    <scope>NUCLEOTIDE SEQUENCE [LARGE SCALE GENOMIC DNA]</scope>
    <source>
        <strain evidence="18">AS07pgkLD_105</strain>
    </source>
</reference>
<evidence type="ECO:0000256" key="9">
    <source>
        <dbReference type="ARBA" id="ARBA00022840"/>
    </source>
</evidence>
<dbReference type="PANTHER" id="PTHR12213">
    <property type="entry name" value="CORRINOID ADENOSYLTRANSFERASE"/>
    <property type="match status" value="1"/>
</dbReference>
<dbReference type="GO" id="GO:0008817">
    <property type="term" value="F:corrinoid adenosyltransferase activity"/>
    <property type="evidence" value="ECO:0007669"/>
    <property type="project" value="UniProtKB-UniRule"/>
</dbReference>
<dbReference type="EMBL" id="JAAZCD010000197">
    <property type="protein sequence ID" value="NLD32316.1"/>
    <property type="molecule type" value="Genomic_DNA"/>
</dbReference>
<reference evidence="19 21" key="2">
    <citation type="submission" date="2016-10" db="EMBL/GenBank/DDBJ databases">
        <authorList>
            <person name="Varghese N."/>
            <person name="Submissions S."/>
        </authorList>
    </citation>
    <scope>NUCLEOTIDE SEQUENCE [LARGE SCALE GENOMIC DNA]</scope>
    <source>
        <strain evidence="19 21">DSM 2094</strain>
    </source>
</reference>
<dbReference type="FunFam" id="1.20.1200.10:FF:000001">
    <property type="entry name" value="Cob(I)yrinic acid a,c-diamide adenosyltransferase"/>
    <property type="match status" value="1"/>
</dbReference>
<evidence type="ECO:0000256" key="10">
    <source>
        <dbReference type="ARBA" id="ARBA00031529"/>
    </source>
</evidence>
<evidence type="ECO:0000256" key="8">
    <source>
        <dbReference type="ARBA" id="ARBA00022741"/>
    </source>
</evidence>
<dbReference type="NCBIfam" id="TIGR00636">
    <property type="entry name" value="PduO_Nterm"/>
    <property type="match status" value="1"/>
</dbReference>
<dbReference type="GO" id="GO:0005524">
    <property type="term" value="F:ATP binding"/>
    <property type="evidence" value="ECO:0007669"/>
    <property type="project" value="UniProtKB-UniRule"/>
</dbReference>
<evidence type="ECO:0000256" key="7">
    <source>
        <dbReference type="ARBA" id="ARBA00022679"/>
    </source>
</evidence>
<dbReference type="InterPro" id="IPR036451">
    <property type="entry name" value="CblAdoTrfase-like_sf"/>
</dbReference>
<reference evidence="17 20" key="1">
    <citation type="submission" date="2016-02" db="EMBL/GenBank/DDBJ databases">
        <authorList>
            <person name="Strepis N."/>
        </authorList>
    </citation>
    <scope>NUCLEOTIDE SEQUENCE [LARGE SCALE GENOMIC DNA]</scope>
    <source>
        <strain evidence="17">Trichococcus flocculiformis</strain>
    </source>
</reference>
<comment type="caution">
    <text evidence="18">The sequence shown here is derived from an EMBL/GenBank/DDBJ whole genome shotgun (WGS) entry which is preliminary data.</text>
</comment>
<feature type="domain" description="Cobalamin adenosyltransferase-like" evidence="16">
    <location>
        <begin position="5"/>
        <end position="169"/>
    </location>
</feature>
<dbReference type="Proteomes" id="UP000199686">
    <property type="component" value="Unassembled WGS sequence"/>
</dbReference>
<dbReference type="Pfam" id="PF01923">
    <property type="entry name" value="Cob_adeno_trans"/>
    <property type="match status" value="1"/>
</dbReference>
<evidence type="ECO:0000256" key="2">
    <source>
        <dbReference type="ARBA" id="ARBA00007487"/>
    </source>
</evidence>
<dbReference type="EMBL" id="FJMZ01000011">
    <property type="protein sequence ID" value="CZQ90464.1"/>
    <property type="molecule type" value="Genomic_DNA"/>
</dbReference>
<dbReference type="EMBL" id="FOQC01000012">
    <property type="protein sequence ID" value="SFH74324.1"/>
    <property type="molecule type" value="Genomic_DNA"/>
</dbReference>
<dbReference type="InterPro" id="IPR029499">
    <property type="entry name" value="PduO-typ"/>
</dbReference>
<evidence type="ECO:0000313" key="20">
    <source>
        <dbReference type="Proteomes" id="UP000195947"/>
    </source>
</evidence>
<keyword evidence="7 15" id="KW-0808">Transferase</keyword>
<comment type="catalytic activity">
    <reaction evidence="14 15">
        <text>2 cob(II)alamin + reduced [electron-transfer flavoprotein] + 2 ATP = 2 adenosylcob(III)alamin + 2 triphosphate + oxidized [electron-transfer flavoprotein] + 3 H(+)</text>
        <dbReference type="Rhea" id="RHEA:28671"/>
        <dbReference type="Rhea" id="RHEA-COMP:10685"/>
        <dbReference type="Rhea" id="RHEA-COMP:10686"/>
        <dbReference type="ChEBI" id="CHEBI:15378"/>
        <dbReference type="ChEBI" id="CHEBI:16304"/>
        <dbReference type="ChEBI" id="CHEBI:18036"/>
        <dbReference type="ChEBI" id="CHEBI:18408"/>
        <dbReference type="ChEBI" id="CHEBI:30616"/>
        <dbReference type="ChEBI" id="CHEBI:57692"/>
        <dbReference type="ChEBI" id="CHEBI:58307"/>
        <dbReference type="EC" id="2.5.1.17"/>
    </reaction>
</comment>
<evidence type="ECO:0000256" key="14">
    <source>
        <dbReference type="ARBA" id="ARBA00048692"/>
    </source>
</evidence>
<dbReference type="STRING" id="82803.SAMN04488048_10138"/>
<dbReference type="RefSeq" id="WP_068559172.1">
    <property type="nucleotide sequence ID" value="NZ_CP089787.1"/>
</dbReference>
<dbReference type="Proteomes" id="UP000589373">
    <property type="component" value="Unassembled WGS sequence"/>
</dbReference>
<protein>
    <recommendedName>
        <fullName evidence="5 15">Corrinoid adenosyltransferase</fullName>
        <ecNumber evidence="4 15">2.5.1.17</ecNumber>
    </recommendedName>
    <alternativeName>
        <fullName evidence="10 15">Cob(II)alamin adenosyltransferase</fullName>
    </alternativeName>
    <alternativeName>
        <fullName evidence="12 15">Cob(II)yrinic acid a,c-diamide adenosyltransferase</fullName>
    </alternativeName>
    <alternativeName>
        <fullName evidence="11 15">Cobinamide/cobalamin adenosyltransferase</fullName>
    </alternativeName>
</protein>
<evidence type="ECO:0000256" key="4">
    <source>
        <dbReference type="ARBA" id="ARBA00012454"/>
    </source>
</evidence>
<keyword evidence="8 15" id="KW-0547">Nucleotide-binding</keyword>
<evidence type="ECO:0000256" key="11">
    <source>
        <dbReference type="ARBA" id="ARBA00033334"/>
    </source>
</evidence>
<dbReference type="EC" id="2.5.1.17" evidence="4 15"/>
<keyword evidence="6 15" id="KW-0169">Cobalamin biosynthesis</keyword>
<evidence type="ECO:0000313" key="18">
    <source>
        <dbReference type="EMBL" id="NLD32316.1"/>
    </source>
</evidence>
<evidence type="ECO:0000259" key="16">
    <source>
        <dbReference type="Pfam" id="PF01923"/>
    </source>
</evidence>
<evidence type="ECO:0000313" key="17">
    <source>
        <dbReference type="EMBL" id="CZQ90464.1"/>
    </source>
</evidence>
<organism evidence="18 22">
    <name type="scientific">Trichococcus flocculiformis</name>
    <dbReference type="NCBI Taxonomy" id="82803"/>
    <lineage>
        <taxon>Bacteria</taxon>
        <taxon>Bacillati</taxon>
        <taxon>Bacillota</taxon>
        <taxon>Bacilli</taxon>
        <taxon>Lactobacillales</taxon>
        <taxon>Carnobacteriaceae</taxon>
        <taxon>Trichococcus</taxon>
    </lineage>
</organism>
<dbReference type="OrthoDB" id="9778896at2"/>
<dbReference type="InterPro" id="IPR016030">
    <property type="entry name" value="CblAdoTrfase-like"/>
</dbReference>
<dbReference type="AlphaFoldDB" id="A0A143YLW4"/>
<evidence type="ECO:0000256" key="3">
    <source>
        <dbReference type="ARBA" id="ARBA00011233"/>
    </source>
</evidence>
<dbReference type="UniPathway" id="UPA00148">
    <property type="reaction ID" value="UER00233"/>
</dbReference>
<proteinExistence type="inferred from homology"/>
<dbReference type="Gene3D" id="1.20.1200.10">
    <property type="entry name" value="Cobalamin adenosyltransferase-like"/>
    <property type="match status" value="1"/>
</dbReference>
<dbReference type="GO" id="GO:0009236">
    <property type="term" value="P:cobalamin biosynthetic process"/>
    <property type="evidence" value="ECO:0007669"/>
    <property type="project" value="UniProtKB-UniRule"/>
</dbReference>
<evidence type="ECO:0000256" key="15">
    <source>
        <dbReference type="RuleBase" id="RU366026"/>
    </source>
</evidence>
<accession>A0A143YLW4</accession>
<name>A0A143YLW4_9LACT</name>
<comment type="similarity">
    <text evidence="2 15">Belongs to the Cob(I)alamin adenosyltransferase family.</text>
</comment>
<evidence type="ECO:0000256" key="13">
    <source>
        <dbReference type="ARBA" id="ARBA00048555"/>
    </source>
</evidence>
<evidence type="ECO:0000256" key="1">
    <source>
        <dbReference type="ARBA" id="ARBA00005121"/>
    </source>
</evidence>
<sequence>MKYSIYTRTGDKGNTRIGGGKALPKNAERIEAFGALDGLNSWFGLVGTKNDCGEDIQEDMALIQQFLFDCSSDLSIPKGHREYKIAQDHIDWLEKKIDGYSEEPEETQYFIIPGGTELASWFHILRTTTRDAERRIVTFMEQEPEEVNPFVLKFINRLSDYLFVVARVANARKGVPDVPYERSEKVFRISGEAGNSKKKTE</sequence>
<evidence type="ECO:0000313" key="21">
    <source>
        <dbReference type="Proteomes" id="UP000199686"/>
    </source>
</evidence>
<evidence type="ECO:0000256" key="5">
    <source>
        <dbReference type="ARBA" id="ARBA00020963"/>
    </source>
</evidence>
<evidence type="ECO:0000256" key="12">
    <source>
        <dbReference type="ARBA" id="ARBA00033354"/>
    </source>
</evidence>
<comment type="subunit">
    <text evidence="3">Homotrimer.</text>
</comment>
<dbReference type="PANTHER" id="PTHR12213:SF0">
    <property type="entry name" value="CORRINOID ADENOSYLTRANSFERASE MMAB"/>
    <property type="match status" value="1"/>
</dbReference>
<evidence type="ECO:0000313" key="22">
    <source>
        <dbReference type="Proteomes" id="UP000589373"/>
    </source>
</evidence>
<comment type="catalytic activity">
    <reaction evidence="13 15">
        <text>2 cob(II)yrinate a,c diamide + reduced [electron-transfer flavoprotein] + 2 ATP = 2 adenosylcob(III)yrinate a,c-diamide + 2 triphosphate + oxidized [electron-transfer flavoprotein] + 3 H(+)</text>
        <dbReference type="Rhea" id="RHEA:11528"/>
        <dbReference type="Rhea" id="RHEA-COMP:10685"/>
        <dbReference type="Rhea" id="RHEA-COMP:10686"/>
        <dbReference type="ChEBI" id="CHEBI:15378"/>
        <dbReference type="ChEBI" id="CHEBI:18036"/>
        <dbReference type="ChEBI" id="CHEBI:30616"/>
        <dbReference type="ChEBI" id="CHEBI:57692"/>
        <dbReference type="ChEBI" id="CHEBI:58307"/>
        <dbReference type="ChEBI" id="CHEBI:58503"/>
        <dbReference type="ChEBI" id="CHEBI:58537"/>
        <dbReference type="EC" id="2.5.1.17"/>
    </reaction>
</comment>
<dbReference type="Proteomes" id="UP000195947">
    <property type="component" value="Unassembled WGS sequence"/>
</dbReference>
<evidence type="ECO:0000313" key="19">
    <source>
        <dbReference type="EMBL" id="SFH74324.1"/>
    </source>
</evidence>
<keyword evidence="20" id="KW-1185">Reference proteome</keyword>
<comment type="pathway">
    <text evidence="1 15">Cofactor biosynthesis; adenosylcobalamin biosynthesis; adenosylcobalamin from cob(II)yrinate a,c-diamide: step 2/7.</text>
</comment>
<dbReference type="SUPFAM" id="SSF89028">
    <property type="entry name" value="Cobalamin adenosyltransferase-like"/>
    <property type="match status" value="1"/>
</dbReference>
<keyword evidence="9 15" id="KW-0067">ATP-binding</keyword>